<reference evidence="2 3" key="1">
    <citation type="submission" date="2020-03" db="EMBL/GenBank/DDBJ databases">
        <title>Draft genome sequences of bacterial isolates from the female urobiome.</title>
        <authorList>
            <person name="Miller-Ensminger T."/>
            <person name="Wolfe A.J."/>
            <person name="Putonti C."/>
        </authorList>
    </citation>
    <scope>NUCLEOTIDE SEQUENCE [LARGE SCALE GENOMIC DNA]</scope>
    <source>
        <strain evidence="2 3">UMB8490</strain>
    </source>
</reference>
<feature type="chain" id="PRO_5042825710" evidence="1">
    <location>
        <begin position="30"/>
        <end position="236"/>
    </location>
</feature>
<accession>A0AAP6XQG8</accession>
<evidence type="ECO:0000313" key="3">
    <source>
        <dbReference type="Proteomes" id="UP000591626"/>
    </source>
</evidence>
<keyword evidence="1" id="KW-0732">Signal</keyword>
<proteinExistence type="predicted"/>
<dbReference type="RefSeq" id="WP_167617396.1">
    <property type="nucleotide sequence ID" value="NZ_JAAUVV010000028.1"/>
</dbReference>
<sequence length="236" mass="23968">MKITGKKALLSAGTAAGIVFSLYSPIAQASTVAETGQTNAVSQVAGNVNKIANYPDIEGEALDVVRSAALDASVKTAVLKDGQTLANEPHVAKRLDDGSAFVSIRIDGASNGSVLGVFLTPENTLKSTYQITLEEESPNSGWVTTYADGEQELHEYVVSQDTSAPDGQISPMGMDWGGLNDCLSNAGIASWTIAALSVVCGAACAATLGTGCVACLVAASGATGGTIGYCAGQNWS</sequence>
<evidence type="ECO:0000313" key="2">
    <source>
        <dbReference type="EMBL" id="NJJ04842.1"/>
    </source>
</evidence>
<dbReference type="Proteomes" id="UP000591626">
    <property type="component" value="Unassembled WGS sequence"/>
</dbReference>
<feature type="signal peptide" evidence="1">
    <location>
        <begin position="1"/>
        <end position="29"/>
    </location>
</feature>
<comment type="caution">
    <text evidence="2">The sequence shown here is derived from an EMBL/GenBank/DDBJ whole genome shotgun (WGS) entry which is preliminary data.</text>
</comment>
<dbReference type="EMBL" id="JAAUVV010000028">
    <property type="protein sequence ID" value="NJJ04842.1"/>
    <property type="molecule type" value="Genomic_DNA"/>
</dbReference>
<name>A0AAP6XQG8_9CORY</name>
<protein>
    <submittedName>
        <fullName evidence="2">Uncharacterized protein</fullName>
    </submittedName>
</protein>
<dbReference type="AlphaFoldDB" id="A0AAP6XQG8"/>
<evidence type="ECO:0000256" key="1">
    <source>
        <dbReference type="SAM" id="SignalP"/>
    </source>
</evidence>
<organism evidence="2 3">
    <name type="scientific">Corynebacterium coyleae</name>
    <dbReference type="NCBI Taxonomy" id="53374"/>
    <lineage>
        <taxon>Bacteria</taxon>
        <taxon>Bacillati</taxon>
        <taxon>Actinomycetota</taxon>
        <taxon>Actinomycetes</taxon>
        <taxon>Mycobacteriales</taxon>
        <taxon>Corynebacteriaceae</taxon>
        <taxon>Corynebacterium</taxon>
    </lineage>
</organism>
<gene>
    <name evidence="2" type="ORF">HC138_10865</name>
</gene>